<gene>
    <name evidence="1" type="ORF">BD324DRAFT_382206</name>
</gene>
<reference evidence="1 2" key="1">
    <citation type="submission" date="2017-03" db="EMBL/GenBank/DDBJ databases">
        <title>Widespread Adenine N6-methylation of Active Genes in Fungi.</title>
        <authorList>
            <consortium name="DOE Joint Genome Institute"/>
            <person name="Mondo S.J."/>
            <person name="Dannebaum R.O."/>
            <person name="Kuo R.C."/>
            <person name="Louie K.B."/>
            <person name="Bewick A.J."/>
            <person name="Labutti K."/>
            <person name="Haridas S."/>
            <person name="Kuo A."/>
            <person name="Salamov A."/>
            <person name="Ahrendt S.R."/>
            <person name="Lau R."/>
            <person name="Bowen B.P."/>
            <person name="Lipzen A."/>
            <person name="Sullivan W."/>
            <person name="Andreopoulos W.B."/>
            <person name="Clum A."/>
            <person name="Lindquist E."/>
            <person name="Daum C."/>
            <person name="Northen T.R."/>
            <person name="Ramamoorthy G."/>
            <person name="Schmitz R.J."/>
            <person name="Gryganskyi A."/>
            <person name="Culley D."/>
            <person name="Magnuson J."/>
            <person name="James T.Y."/>
            <person name="O'Malley M.A."/>
            <person name="Stajich J.E."/>
            <person name="Spatafora J.W."/>
            <person name="Visel A."/>
            <person name="Grigoriev I.V."/>
        </authorList>
    </citation>
    <scope>NUCLEOTIDE SEQUENCE [LARGE SCALE GENOMIC DNA]</scope>
    <source>
        <strain evidence="1 2">NRRL Y-17943</strain>
    </source>
</reference>
<sequence>MRLHATHMRLQYGTQKNATLLPANGHPLILVVASWGRTVVATTQCWVQRIRNLPLERPKPVALELYLSCRASSSGLLTCLSWQSQVADYSRKTANEKSVMTYPLYVSSVSRMPRGKTKRSMTRYAKLGPRTAQLAYPYILRNLQALGQSPSDHPLSCQ</sequence>
<comment type="caution">
    <text evidence="1">The sequence shown here is derived from an EMBL/GenBank/DDBJ whole genome shotgun (WGS) entry which is preliminary data.</text>
</comment>
<organism evidence="1 2">
    <name type="scientific">Kockovaella imperatae</name>
    <dbReference type="NCBI Taxonomy" id="4999"/>
    <lineage>
        <taxon>Eukaryota</taxon>
        <taxon>Fungi</taxon>
        <taxon>Dikarya</taxon>
        <taxon>Basidiomycota</taxon>
        <taxon>Agaricomycotina</taxon>
        <taxon>Tremellomycetes</taxon>
        <taxon>Tremellales</taxon>
        <taxon>Cuniculitremaceae</taxon>
        <taxon>Kockovaella</taxon>
    </lineage>
</organism>
<protein>
    <submittedName>
        <fullName evidence="1">Uncharacterized protein</fullName>
    </submittedName>
</protein>
<dbReference type="Proteomes" id="UP000193218">
    <property type="component" value="Unassembled WGS sequence"/>
</dbReference>
<evidence type="ECO:0000313" key="2">
    <source>
        <dbReference type="Proteomes" id="UP000193218"/>
    </source>
</evidence>
<keyword evidence="2" id="KW-1185">Reference proteome</keyword>
<accession>A0A1Y1UHM8</accession>
<dbReference type="AlphaFoldDB" id="A0A1Y1UHM8"/>
<dbReference type="EMBL" id="NBSH01000005">
    <property type="protein sequence ID" value="ORX37532.1"/>
    <property type="molecule type" value="Genomic_DNA"/>
</dbReference>
<evidence type="ECO:0000313" key="1">
    <source>
        <dbReference type="EMBL" id="ORX37532.1"/>
    </source>
</evidence>
<dbReference type="GeneID" id="33554444"/>
<dbReference type="RefSeq" id="XP_021871519.1">
    <property type="nucleotide sequence ID" value="XM_022012636.1"/>
</dbReference>
<name>A0A1Y1UHM8_9TREE</name>
<dbReference type="InParanoid" id="A0A1Y1UHM8"/>
<proteinExistence type="predicted"/>